<name>A0A1B6LGK8_9HEMI</name>
<proteinExistence type="predicted"/>
<gene>
    <name evidence="1" type="ORF">g.53196</name>
</gene>
<dbReference type="Gene3D" id="2.20.25.240">
    <property type="match status" value="1"/>
</dbReference>
<evidence type="ECO:0000313" key="1">
    <source>
        <dbReference type="EMBL" id="JAT22759.1"/>
    </source>
</evidence>
<dbReference type="AlphaFoldDB" id="A0A1B6LGK8"/>
<feature type="non-terminal residue" evidence="1">
    <location>
        <position position="190"/>
    </location>
</feature>
<feature type="non-terminal residue" evidence="1">
    <location>
        <position position="1"/>
    </location>
</feature>
<protein>
    <recommendedName>
        <fullName evidence="2">FLYWCH-type domain-containing protein</fullName>
    </recommendedName>
</protein>
<sequence length="190" mass="21809">AGTEPFTMSARILEESSNRRCGGTFYHVNDGYYYMKHSTNNEKVYLRCAFRTGCHCRAFMPLAMEDRTAANLVRSDDHTHGPDLTFLGVLALRRAILKRCREETTEFRRIFDEECARVGDEISSQLDFNRINSGMYRDRREAMEMYRSPASMPSSVYEFGNMVDKTRHGKTWGKPPVGKFYQGTVVDANG</sequence>
<evidence type="ECO:0008006" key="2">
    <source>
        <dbReference type="Google" id="ProtNLM"/>
    </source>
</evidence>
<reference evidence="1" key="1">
    <citation type="submission" date="2015-11" db="EMBL/GenBank/DDBJ databases">
        <title>De novo transcriptome assembly of four potential Pierce s Disease insect vectors from Arizona vineyards.</title>
        <authorList>
            <person name="Tassone E.E."/>
        </authorList>
    </citation>
    <scope>NUCLEOTIDE SEQUENCE</scope>
</reference>
<dbReference type="EMBL" id="GEBQ01017218">
    <property type="protein sequence ID" value="JAT22759.1"/>
    <property type="molecule type" value="Transcribed_RNA"/>
</dbReference>
<organism evidence="1">
    <name type="scientific">Graphocephala atropunctata</name>
    <dbReference type="NCBI Taxonomy" id="36148"/>
    <lineage>
        <taxon>Eukaryota</taxon>
        <taxon>Metazoa</taxon>
        <taxon>Ecdysozoa</taxon>
        <taxon>Arthropoda</taxon>
        <taxon>Hexapoda</taxon>
        <taxon>Insecta</taxon>
        <taxon>Pterygota</taxon>
        <taxon>Neoptera</taxon>
        <taxon>Paraneoptera</taxon>
        <taxon>Hemiptera</taxon>
        <taxon>Auchenorrhyncha</taxon>
        <taxon>Membracoidea</taxon>
        <taxon>Cicadellidae</taxon>
        <taxon>Cicadellinae</taxon>
        <taxon>Cicadellini</taxon>
        <taxon>Graphocephala</taxon>
    </lineage>
</organism>
<accession>A0A1B6LGK8</accession>